<dbReference type="Pfam" id="PF02585">
    <property type="entry name" value="PIG-L"/>
    <property type="match status" value="1"/>
</dbReference>
<dbReference type="InterPro" id="IPR023841">
    <property type="entry name" value="BshB2"/>
</dbReference>
<dbReference type="Proteomes" id="UP001156102">
    <property type="component" value="Unassembled WGS sequence"/>
</dbReference>
<gene>
    <name evidence="2" type="primary">bshB2</name>
    <name evidence="2" type="ORF">NK662_22465</name>
</gene>
<dbReference type="RefSeq" id="WP_254761213.1">
    <property type="nucleotide sequence ID" value="NZ_JANCLT010000023.1"/>
</dbReference>
<name>A0AA41XD72_9BACI</name>
<dbReference type="EMBL" id="JANCLT010000023">
    <property type="protein sequence ID" value="MCP8971285.1"/>
    <property type="molecule type" value="Genomic_DNA"/>
</dbReference>
<dbReference type="Gene3D" id="3.40.50.10320">
    <property type="entry name" value="LmbE-like"/>
    <property type="match status" value="1"/>
</dbReference>
<reference evidence="2" key="1">
    <citation type="submission" date="2022-07" db="EMBL/GenBank/DDBJ databases">
        <authorList>
            <person name="Li W.-J."/>
            <person name="Deng Q.-Q."/>
        </authorList>
    </citation>
    <scope>NUCLEOTIDE SEQUENCE</scope>
    <source>
        <strain evidence="2">SYSU M60031</strain>
    </source>
</reference>
<sequence>MERERHVLVVLPHPDDESFGAGGTMALFAKAGVPVTYACGTLGQMGRNMGLNVFANRETMPLIRRKELEDACRELGVTDLRLLGFHDKTMEFEDVDYVADKIEAVIQDVNPSLILTFYPEHGVHPDHDACGRGAIRAVSRMPKESRPTVYAMAITKNRAEVLGEADVVIDIEEVLDRKIAALAAHRSQTEAMLKGAMNKQQLDEATLDWLRHERFWTYKWE</sequence>
<accession>A0AA41XD72</accession>
<dbReference type="SUPFAM" id="SSF102588">
    <property type="entry name" value="LmbE-like"/>
    <property type="match status" value="1"/>
</dbReference>
<protein>
    <submittedName>
        <fullName evidence="2">Bacillithiol biosynthesis deacetylase BshB2</fullName>
    </submittedName>
</protein>
<dbReference type="InterPro" id="IPR024078">
    <property type="entry name" value="LmbE-like_dom_sf"/>
</dbReference>
<dbReference type="GO" id="GO:0016811">
    <property type="term" value="F:hydrolase activity, acting on carbon-nitrogen (but not peptide) bonds, in linear amides"/>
    <property type="evidence" value="ECO:0007669"/>
    <property type="project" value="TreeGrafter"/>
</dbReference>
<dbReference type="NCBIfam" id="TIGR04000">
    <property type="entry name" value="thiol_BshB2"/>
    <property type="match status" value="1"/>
</dbReference>
<dbReference type="PANTHER" id="PTHR12993">
    <property type="entry name" value="N-ACETYLGLUCOSAMINYL-PHOSPHATIDYLINOSITOL DE-N-ACETYLASE-RELATED"/>
    <property type="match status" value="1"/>
</dbReference>
<keyword evidence="3" id="KW-1185">Reference proteome</keyword>
<comment type="cofactor">
    <cofactor evidence="1">
        <name>Zn(2+)</name>
        <dbReference type="ChEBI" id="CHEBI:29105"/>
    </cofactor>
</comment>
<proteinExistence type="predicted"/>
<comment type="caution">
    <text evidence="2">The sequence shown here is derived from an EMBL/GenBank/DDBJ whole genome shotgun (WGS) entry which is preliminary data.</text>
</comment>
<evidence type="ECO:0000256" key="1">
    <source>
        <dbReference type="ARBA" id="ARBA00001947"/>
    </source>
</evidence>
<dbReference type="AlphaFoldDB" id="A0AA41XD72"/>
<organism evidence="2 3">
    <name type="scientific">Ectobacillus ponti</name>
    <dbReference type="NCBI Taxonomy" id="2961894"/>
    <lineage>
        <taxon>Bacteria</taxon>
        <taxon>Bacillati</taxon>
        <taxon>Bacillota</taxon>
        <taxon>Bacilli</taxon>
        <taxon>Bacillales</taxon>
        <taxon>Bacillaceae</taxon>
        <taxon>Ectobacillus</taxon>
    </lineage>
</organism>
<dbReference type="InterPro" id="IPR003737">
    <property type="entry name" value="GlcNAc_PI_deacetylase-related"/>
</dbReference>
<evidence type="ECO:0000313" key="2">
    <source>
        <dbReference type="EMBL" id="MCP8971285.1"/>
    </source>
</evidence>
<dbReference type="PANTHER" id="PTHR12993:SF27">
    <property type="entry name" value="N-ACETYL-ALPHA-D-GLUCOSAMINYL L-MALATE DEACETYLASE 2-RELATED"/>
    <property type="match status" value="1"/>
</dbReference>
<evidence type="ECO:0000313" key="3">
    <source>
        <dbReference type="Proteomes" id="UP001156102"/>
    </source>
</evidence>